<proteinExistence type="predicted"/>
<gene>
    <name evidence="5" type="primary">Aste57867_19451</name>
    <name evidence="4" type="ORF">As57867_019387</name>
    <name evidence="5" type="ORF">ASTE57867_19451</name>
</gene>
<dbReference type="CDD" id="cd07380">
    <property type="entry name" value="MPP_CWF19_N"/>
    <property type="match status" value="1"/>
</dbReference>
<organism evidence="5 6">
    <name type="scientific">Aphanomyces stellatus</name>
    <dbReference type="NCBI Taxonomy" id="120398"/>
    <lineage>
        <taxon>Eukaryota</taxon>
        <taxon>Sar</taxon>
        <taxon>Stramenopiles</taxon>
        <taxon>Oomycota</taxon>
        <taxon>Saprolegniomycetes</taxon>
        <taxon>Saprolegniales</taxon>
        <taxon>Verrucalvaceae</taxon>
        <taxon>Aphanomyces</taxon>
    </lineage>
</organism>
<evidence type="ECO:0000259" key="2">
    <source>
        <dbReference type="Pfam" id="PF04676"/>
    </source>
</evidence>
<dbReference type="PANTHER" id="PTHR12072">
    <property type="entry name" value="CWF19, CELL CYCLE CONTROL PROTEIN"/>
    <property type="match status" value="1"/>
</dbReference>
<reference evidence="5 6" key="1">
    <citation type="submission" date="2019-03" db="EMBL/GenBank/DDBJ databases">
        <authorList>
            <person name="Gaulin E."/>
            <person name="Dumas B."/>
        </authorList>
    </citation>
    <scope>NUCLEOTIDE SEQUENCE [LARGE SCALE GENOMIC DNA]</scope>
    <source>
        <strain evidence="5">CBS 568.67</strain>
    </source>
</reference>
<evidence type="ECO:0000256" key="1">
    <source>
        <dbReference type="SAM" id="MobiDB-lite"/>
    </source>
</evidence>
<feature type="domain" description="Cwf19-like protein C-terminal" evidence="2">
    <location>
        <begin position="413"/>
        <end position="491"/>
    </location>
</feature>
<feature type="region of interest" description="Disordered" evidence="1">
    <location>
        <begin position="211"/>
        <end position="265"/>
    </location>
</feature>
<keyword evidence="6" id="KW-1185">Reference proteome</keyword>
<sequence length="495" mass="54625">MVKVLLSGDVGGEWKALHARVEKLHGSAHGPFDFVLCAGECDIASSDSVSSWPLPVYVMARSGNVVSTSKNLHFISQNSIQTLAGLKVSFLANASGIEDFRGALEKESIDILLTHDYPQGFEHLVSPEQVPSSIQRMGLKSVAEAAQAALPRYHVAGTHGVFYQRLPYVTTQGIGRRVTRFIGLGHVSASAEKDKKWMHALNLDVWSSTASPADIPPGTTQNPFEASKRELHEASSRKRPNAAGLSAEKAQELMQQHGGKKGRHSFYDTNSEYARLPNRQECWFCLSTPTVEMHLIVSIGNEAYLAIPKGPIVPDHALIIPIQHTASMQNIGKAAWAEVNQFKAALRRFYARQGKAMIVMDRNVATMGAAHGHLQVIPVPMSLLSSVANVFHDEGKKYNVDFRTLAPDEEVVESEYLLVEFPSNDGEDDAHTTRLLHAVKGKHYMQFGRDVAATLLNAPRRGNWKYCVVPKEEEEKMTQAFKTDFAPFDFTLALE</sequence>
<evidence type="ECO:0000313" key="5">
    <source>
        <dbReference type="EMBL" id="VFT96164.1"/>
    </source>
</evidence>
<dbReference type="Pfam" id="PF04677">
    <property type="entry name" value="CwfJ_C_1"/>
    <property type="match status" value="1"/>
</dbReference>
<dbReference type="InterPro" id="IPR006768">
    <property type="entry name" value="Cwf19-like_C_dom-1"/>
</dbReference>
<evidence type="ECO:0000259" key="3">
    <source>
        <dbReference type="Pfam" id="PF04677"/>
    </source>
</evidence>
<dbReference type="GO" id="GO:0061632">
    <property type="term" value="F:RNA lariat debranching enzyme activator activity"/>
    <property type="evidence" value="ECO:0007669"/>
    <property type="project" value="TreeGrafter"/>
</dbReference>
<dbReference type="Proteomes" id="UP000332933">
    <property type="component" value="Unassembled WGS sequence"/>
</dbReference>
<dbReference type="InterPro" id="IPR036265">
    <property type="entry name" value="HIT-like_sf"/>
</dbReference>
<accession>A0A485LD81</accession>
<dbReference type="AlphaFoldDB" id="A0A485LD81"/>
<dbReference type="SUPFAM" id="SSF54197">
    <property type="entry name" value="HIT-like"/>
    <property type="match status" value="1"/>
</dbReference>
<dbReference type="OrthoDB" id="444325at2759"/>
<dbReference type="Pfam" id="PF04676">
    <property type="entry name" value="CwfJ_C_2"/>
    <property type="match status" value="1"/>
</dbReference>
<dbReference type="GO" id="GO:0000398">
    <property type="term" value="P:mRNA splicing, via spliceosome"/>
    <property type="evidence" value="ECO:0007669"/>
    <property type="project" value="TreeGrafter"/>
</dbReference>
<reference evidence="4" key="2">
    <citation type="submission" date="2019-06" db="EMBL/GenBank/DDBJ databases">
        <title>Genomics analysis of Aphanomyces spp. identifies a new class of oomycete effector associated with host adaptation.</title>
        <authorList>
            <person name="Gaulin E."/>
        </authorList>
    </citation>
    <scope>NUCLEOTIDE SEQUENCE</scope>
    <source>
        <strain evidence="4">CBS 578.67</strain>
    </source>
</reference>
<feature type="domain" description="Cwf19-like C-terminal" evidence="3">
    <location>
        <begin position="279"/>
        <end position="391"/>
    </location>
</feature>
<dbReference type="GO" id="GO:0071014">
    <property type="term" value="C:post-mRNA release spliceosomal complex"/>
    <property type="evidence" value="ECO:0007669"/>
    <property type="project" value="TreeGrafter"/>
</dbReference>
<evidence type="ECO:0000313" key="4">
    <source>
        <dbReference type="EMBL" id="KAF0689070.1"/>
    </source>
</evidence>
<protein>
    <submittedName>
        <fullName evidence="5">Aste57867_19451 protein</fullName>
    </submittedName>
</protein>
<dbReference type="InterPro" id="IPR040194">
    <property type="entry name" value="Cwf19-like"/>
</dbReference>
<name>A0A485LD81_9STRA</name>
<dbReference type="InterPro" id="IPR006767">
    <property type="entry name" value="Cwf19-like_C_dom-2"/>
</dbReference>
<feature type="compositionally biased region" description="Basic and acidic residues" evidence="1">
    <location>
        <begin position="226"/>
        <end position="236"/>
    </location>
</feature>
<dbReference type="Gene3D" id="3.30.428.10">
    <property type="entry name" value="HIT-like"/>
    <property type="match status" value="1"/>
</dbReference>
<evidence type="ECO:0000313" key="6">
    <source>
        <dbReference type="Proteomes" id="UP000332933"/>
    </source>
</evidence>
<dbReference type="EMBL" id="CAADRA010006542">
    <property type="protein sequence ID" value="VFT96164.1"/>
    <property type="molecule type" value="Genomic_DNA"/>
</dbReference>
<dbReference type="EMBL" id="VJMH01006521">
    <property type="protein sequence ID" value="KAF0689070.1"/>
    <property type="molecule type" value="Genomic_DNA"/>
</dbReference>
<dbReference type="PANTHER" id="PTHR12072:SF4">
    <property type="entry name" value="CWF19-LIKE PROTEIN 1"/>
    <property type="match status" value="1"/>
</dbReference>